<feature type="signal peptide" evidence="1">
    <location>
        <begin position="1"/>
        <end position="19"/>
    </location>
</feature>
<sequence>MFRLTVAMLLVASATPAFAAGASMSLWDQIWLAITGKAPVQVADAGHCDNPRECNISFK</sequence>
<dbReference type="Proteomes" id="UP001528850">
    <property type="component" value="Unassembled WGS sequence"/>
</dbReference>
<protein>
    <submittedName>
        <fullName evidence="2">Uncharacterized protein</fullName>
    </submittedName>
</protein>
<comment type="caution">
    <text evidence="2">The sequence shown here is derived from an EMBL/GenBank/DDBJ whole genome shotgun (WGS) entry which is preliminary data.</text>
</comment>
<feature type="chain" id="PRO_5047058250" evidence="1">
    <location>
        <begin position="20"/>
        <end position="59"/>
    </location>
</feature>
<evidence type="ECO:0000313" key="2">
    <source>
        <dbReference type="EMBL" id="MDF4025866.1"/>
    </source>
</evidence>
<accession>A0ABT6BCK9</accession>
<organism evidence="2 3">
    <name type="scientific">Luteibacter sahnii</name>
    <dbReference type="NCBI Taxonomy" id="3021977"/>
    <lineage>
        <taxon>Bacteria</taxon>
        <taxon>Pseudomonadati</taxon>
        <taxon>Pseudomonadota</taxon>
        <taxon>Gammaproteobacteria</taxon>
        <taxon>Lysobacterales</taxon>
        <taxon>Rhodanobacteraceae</taxon>
        <taxon>Luteibacter</taxon>
    </lineage>
</organism>
<evidence type="ECO:0000256" key="1">
    <source>
        <dbReference type="SAM" id="SignalP"/>
    </source>
</evidence>
<name>A0ABT6BCK9_9GAMM</name>
<dbReference type="EMBL" id="JARJJS010000003">
    <property type="protein sequence ID" value="MDF4025866.1"/>
    <property type="molecule type" value="Genomic_DNA"/>
</dbReference>
<keyword evidence="1" id="KW-0732">Signal</keyword>
<evidence type="ECO:0000313" key="3">
    <source>
        <dbReference type="Proteomes" id="UP001528850"/>
    </source>
</evidence>
<keyword evidence="3" id="KW-1185">Reference proteome</keyword>
<reference evidence="2 3" key="1">
    <citation type="journal article" date="2024" name="Curr. Microbiol.">
        <title>Luteibacter sahnii sp. nov., A Novel Yellow-Colored Xanthomonadin Pigment Producing Probiotic Bacterium from Healthy Rice Seed Microbiome.</title>
        <authorList>
            <person name="Jaiswal G."/>
            <person name="Rana R."/>
            <person name="Nayak P.K."/>
            <person name="Chouhan R."/>
            <person name="Gandhi S.G."/>
            <person name="Patel H.K."/>
            <person name="Patil P.B."/>
        </authorList>
    </citation>
    <scope>NUCLEOTIDE SEQUENCE [LARGE SCALE GENOMIC DNA]</scope>
    <source>
        <strain evidence="2 3">PPL201</strain>
    </source>
</reference>
<gene>
    <name evidence="2" type="ORF">P3W24_12890</name>
</gene>
<dbReference type="RefSeq" id="WP_320551800.1">
    <property type="nucleotide sequence ID" value="NZ_JAQLOK010000004.1"/>
</dbReference>
<proteinExistence type="predicted"/>